<gene>
    <name evidence="2" type="ORF">BaRGS_00027635</name>
</gene>
<evidence type="ECO:0000313" key="2">
    <source>
        <dbReference type="EMBL" id="KAK7481095.1"/>
    </source>
</evidence>
<name>A0ABD0K2B6_9CAEN</name>
<keyword evidence="3" id="KW-1185">Reference proteome</keyword>
<reference evidence="2 3" key="1">
    <citation type="journal article" date="2023" name="Sci. Data">
        <title>Genome assembly of the Korean intertidal mud-creeper Batillaria attramentaria.</title>
        <authorList>
            <person name="Patra A.K."/>
            <person name="Ho P.T."/>
            <person name="Jun S."/>
            <person name="Lee S.J."/>
            <person name="Kim Y."/>
            <person name="Won Y.J."/>
        </authorList>
    </citation>
    <scope>NUCLEOTIDE SEQUENCE [LARGE SCALE GENOMIC DNA]</scope>
    <source>
        <strain evidence="2">Wonlab-2016</strain>
    </source>
</reference>
<protein>
    <submittedName>
        <fullName evidence="2">Uncharacterized protein</fullName>
    </submittedName>
</protein>
<accession>A0ABD0K2B6</accession>
<proteinExistence type="predicted"/>
<evidence type="ECO:0000256" key="1">
    <source>
        <dbReference type="SAM" id="MobiDB-lite"/>
    </source>
</evidence>
<organism evidence="2 3">
    <name type="scientific">Batillaria attramentaria</name>
    <dbReference type="NCBI Taxonomy" id="370345"/>
    <lineage>
        <taxon>Eukaryota</taxon>
        <taxon>Metazoa</taxon>
        <taxon>Spiralia</taxon>
        <taxon>Lophotrochozoa</taxon>
        <taxon>Mollusca</taxon>
        <taxon>Gastropoda</taxon>
        <taxon>Caenogastropoda</taxon>
        <taxon>Sorbeoconcha</taxon>
        <taxon>Cerithioidea</taxon>
        <taxon>Batillariidae</taxon>
        <taxon>Batillaria</taxon>
    </lineage>
</organism>
<comment type="caution">
    <text evidence="2">The sequence shown here is derived from an EMBL/GenBank/DDBJ whole genome shotgun (WGS) entry which is preliminary data.</text>
</comment>
<sequence length="81" mass="9307">MRKQMQQQRRQIHRKQHDLLTLMAHPARERPPASLQRRHKKTSVISEHASECYTGGLSPSLLQHICARICANLSSSPGQKR</sequence>
<dbReference type="AlphaFoldDB" id="A0ABD0K2B6"/>
<dbReference type="Proteomes" id="UP001519460">
    <property type="component" value="Unassembled WGS sequence"/>
</dbReference>
<dbReference type="EMBL" id="JACVVK020000267">
    <property type="protein sequence ID" value="KAK7481095.1"/>
    <property type="molecule type" value="Genomic_DNA"/>
</dbReference>
<evidence type="ECO:0000313" key="3">
    <source>
        <dbReference type="Proteomes" id="UP001519460"/>
    </source>
</evidence>
<feature type="region of interest" description="Disordered" evidence="1">
    <location>
        <begin position="1"/>
        <end position="42"/>
    </location>
</feature>